<evidence type="ECO:0000313" key="13">
    <source>
        <dbReference type="Proteomes" id="UP000236520"/>
    </source>
</evidence>
<keyword evidence="10" id="KW-0472">Membrane</keyword>
<dbReference type="GO" id="GO:0005524">
    <property type="term" value="F:ATP binding"/>
    <property type="evidence" value="ECO:0007669"/>
    <property type="project" value="UniProtKB-KW"/>
</dbReference>
<evidence type="ECO:0000256" key="7">
    <source>
        <dbReference type="ARBA" id="ARBA00022840"/>
    </source>
</evidence>
<feature type="transmembrane region" description="Helical" evidence="10">
    <location>
        <begin position="114"/>
        <end position="130"/>
    </location>
</feature>
<dbReference type="EC" id="2.7.13.3" evidence="2"/>
<dbReference type="CDD" id="cd16917">
    <property type="entry name" value="HATPase_UhpB-NarQ-NarX-like"/>
    <property type="match status" value="1"/>
</dbReference>
<evidence type="ECO:0000313" key="12">
    <source>
        <dbReference type="EMBL" id="PNG95124.1"/>
    </source>
</evidence>
<feature type="transmembrane region" description="Helical" evidence="10">
    <location>
        <begin position="38"/>
        <end position="56"/>
    </location>
</feature>
<organism evidence="12 13">
    <name type="scientific">Streptomyces malaysiensis</name>
    <dbReference type="NCBI Taxonomy" id="92644"/>
    <lineage>
        <taxon>Bacteria</taxon>
        <taxon>Bacillati</taxon>
        <taxon>Actinomycetota</taxon>
        <taxon>Actinomycetes</taxon>
        <taxon>Kitasatosporales</taxon>
        <taxon>Streptomycetaceae</taxon>
        <taxon>Streptomyces</taxon>
        <taxon>Streptomyces violaceusniger group</taxon>
    </lineage>
</organism>
<keyword evidence="10" id="KW-1133">Transmembrane helix</keyword>
<dbReference type="GO" id="GO:0016020">
    <property type="term" value="C:membrane"/>
    <property type="evidence" value="ECO:0007669"/>
    <property type="project" value="InterPro"/>
</dbReference>
<dbReference type="EMBL" id="LJIW01000001">
    <property type="protein sequence ID" value="PNG95124.1"/>
    <property type="molecule type" value="Genomic_DNA"/>
</dbReference>
<keyword evidence="10" id="KW-0812">Transmembrane</keyword>
<dbReference type="SUPFAM" id="SSF55874">
    <property type="entry name" value="ATPase domain of HSP90 chaperone/DNA topoisomerase II/histidine kinase"/>
    <property type="match status" value="1"/>
</dbReference>
<gene>
    <name evidence="12" type="ORF">SMF913_11149</name>
</gene>
<dbReference type="InterPro" id="IPR011712">
    <property type="entry name" value="Sig_transdc_His_kin_sub3_dim/P"/>
</dbReference>
<proteinExistence type="predicted"/>
<dbReference type="Gene3D" id="1.20.5.1930">
    <property type="match status" value="1"/>
</dbReference>
<dbReference type="Gene3D" id="3.30.565.10">
    <property type="entry name" value="Histidine kinase-like ATPase, C-terminal domain"/>
    <property type="match status" value="1"/>
</dbReference>
<dbReference type="RefSeq" id="WP_250850482.1">
    <property type="nucleotide sequence ID" value="NZ_LJIW01000001.1"/>
</dbReference>
<keyword evidence="6" id="KW-0418">Kinase</keyword>
<comment type="caution">
    <text evidence="12">The sequence shown here is derived from an EMBL/GenBank/DDBJ whole genome shotgun (WGS) entry which is preliminary data.</text>
</comment>
<keyword evidence="13" id="KW-1185">Reference proteome</keyword>
<dbReference type="Pfam" id="PF07730">
    <property type="entry name" value="HisKA_3"/>
    <property type="match status" value="1"/>
</dbReference>
<dbReference type="InterPro" id="IPR036890">
    <property type="entry name" value="HATPase_C_sf"/>
</dbReference>
<evidence type="ECO:0000256" key="3">
    <source>
        <dbReference type="ARBA" id="ARBA00022553"/>
    </source>
</evidence>
<sequence length="456" mass="47942">MISEFRSRFRLRHLRLGLVGVSLVVLVVLEGLNAPHPAMAAATTVSGVVCLAALAVPERRFLPCAIGSAAVSCALTFTEAQLSERPPNTPGMVELIALLLLITRAVRRCPPLRAVGLATGPALAAVVLPLRIEVWDDHLKNLIAVIAVCAVPFMVLVGLCLRLYDTLREREREAIRQSQRLEHARELHDFVAHHVTAIVAQTKAARFTAAAGHTQSPEDLDRMLAQIERAGSQALGSMRAMVSSLRDHTAAATTRPTGDPAGLNGLRGLRGLCDLIQEFSEVGPPAELILAPEVADCPLPPGITTTVHRVVQESLTNVRKHATGAGRIEVRIGVRPGDPERLEVSVVDDGQGGASPAAEGSAEGSGYGLIGLAERVEKANGRITAGPRDGGGWHVLAVLPLDKVAPDTASARVTQDEATQDDATPDDATPDDATPDKKAPAEVTLGKAAPNVASSG</sequence>
<keyword evidence="8" id="KW-0902">Two-component regulatory system</keyword>
<feature type="domain" description="Histidine kinase/HSP90-like ATPase" evidence="11">
    <location>
        <begin position="302"/>
        <end position="403"/>
    </location>
</feature>
<evidence type="ECO:0000259" key="11">
    <source>
        <dbReference type="SMART" id="SM00387"/>
    </source>
</evidence>
<dbReference type="GO" id="GO:0046983">
    <property type="term" value="F:protein dimerization activity"/>
    <property type="evidence" value="ECO:0007669"/>
    <property type="project" value="InterPro"/>
</dbReference>
<dbReference type="PANTHER" id="PTHR24421:SF10">
    <property type="entry name" value="NITRATE_NITRITE SENSOR PROTEIN NARQ"/>
    <property type="match status" value="1"/>
</dbReference>
<evidence type="ECO:0000256" key="4">
    <source>
        <dbReference type="ARBA" id="ARBA00022679"/>
    </source>
</evidence>
<keyword evidence="4" id="KW-0808">Transferase</keyword>
<dbReference type="AlphaFoldDB" id="A0A2J7Z4C8"/>
<dbReference type="Proteomes" id="UP000236520">
    <property type="component" value="Unassembled WGS sequence"/>
</dbReference>
<reference evidence="12 13" key="1">
    <citation type="submission" date="2015-09" db="EMBL/GenBank/DDBJ databases">
        <title>Genome sequence, genome mining and natural product profiling of a biocontrol bacterium Streptomyces malaysiensis F913.</title>
        <authorList>
            <person name="Xu Y."/>
            <person name="Wei J."/>
            <person name="Xie J."/>
            <person name="Li T."/>
            <person name="Zhou Z."/>
        </authorList>
    </citation>
    <scope>NUCLEOTIDE SEQUENCE [LARGE SCALE GENOMIC DNA]</scope>
    <source>
        <strain evidence="12 13">F913</strain>
    </source>
</reference>
<comment type="catalytic activity">
    <reaction evidence="1">
        <text>ATP + protein L-histidine = ADP + protein N-phospho-L-histidine.</text>
        <dbReference type="EC" id="2.7.13.3"/>
    </reaction>
</comment>
<feature type="compositionally biased region" description="Acidic residues" evidence="9">
    <location>
        <begin position="418"/>
        <end position="430"/>
    </location>
</feature>
<feature type="transmembrane region" description="Helical" evidence="10">
    <location>
        <begin position="142"/>
        <end position="164"/>
    </location>
</feature>
<evidence type="ECO:0000256" key="1">
    <source>
        <dbReference type="ARBA" id="ARBA00000085"/>
    </source>
</evidence>
<evidence type="ECO:0000256" key="10">
    <source>
        <dbReference type="SAM" id="Phobius"/>
    </source>
</evidence>
<name>A0A2J7Z4C8_STRMQ</name>
<feature type="transmembrane region" description="Helical" evidence="10">
    <location>
        <begin position="12"/>
        <end position="32"/>
    </location>
</feature>
<evidence type="ECO:0000256" key="5">
    <source>
        <dbReference type="ARBA" id="ARBA00022741"/>
    </source>
</evidence>
<dbReference type="PANTHER" id="PTHR24421">
    <property type="entry name" value="NITRATE/NITRITE SENSOR PROTEIN NARX-RELATED"/>
    <property type="match status" value="1"/>
</dbReference>
<keyword evidence="5" id="KW-0547">Nucleotide-binding</keyword>
<protein>
    <recommendedName>
        <fullName evidence="2">histidine kinase</fullName>
        <ecNumber evidence="2">2.7.13.3</ecNumber>
    </recommendedName>
</protein>
<evidence type="ECO:0000256" key="9">
    <source>
        <dbReference type="SAM" id="MobiDB-lite"/>
    </source>
</evidence>
<keyword evidence="7" id="KW-0067">ATP-binding</keyword>
<feature type="region of interest" description="Disordered" evidence="9">
    <location>
        <begin position="407"/>
        <end position="456"/>
    </location>
</feature>
<keyword evidence="3" id="KW-0597">Phosphoprotein</keyword>
<dbReference type="InterPro" id="IPR003594">
    <property type="entry name" value="HATPase_dom"/>
</dbReference>
<dbReference type="GO" id="GO:0000155">
    <property type="term" value="F:phosphorelay sensor kinase activity"/>
    <property type="evidence" value="ECO:0007669"/>
    <property type="project" value="InterPro"/>
</dbReference>
<dbReference type="SMART" id="SM00387">
    <property type="entry name" value="HATPase_c"/>
    <property type="match status" value="1"/>
</dbReference>
<evidence type="ECO:0000256" key="2">
    <source>
        <dbReference type="ARBA" id="ARBA00012438"/>
    </source>
</evidence>
<dbReference type="Pfam" id="PF02518">
    <property type="entry name" value="HATPase_c"/>
    <property type="match status" value="1"/>
</dbReference>
<accession>A0A2J7Z4C8</accession>
<dbReference type="InterPro" id="IPR050482">
    <property type="entry name" value="Sensor_HK_TwoCompSys"/>
</dbReference>
<evidence type="ECO:0000256" key="8">
    <source>
        <dbReference type="ARBA" id="ARBA00023012"/>
    </source>
</evidence>
<evidence type="ECO:0000256" key="6">
    <source>
        <dbReference type="ARBA" id="ARBA00022777"/>
    </source>
</evidence>